<reference evidence="2" key="1">
    <citation type="submission" date="2020-05" db="EMBL/GenBank/DDBJ databases">
        <title>WGS assembly of Panicum virgatum.</title>
        <authorList>
            <person name="Lovell J.T."/>
            <person name="Jenkins J."/>
            <person name="Shu S."/>
            <person name="Juenger T.E."/>
            <person name="Schmutz J."/>
        </authorList>
    </citation>
    <scope>NUCLEOTIDE SEQUENCE</scope>
    <source>
        <strain evidence="2">AP13</strain>
    </source>
</reference>
<gene>
    <name evidence="2" type="ORF">PVAP13_3NG254688</name>
</gene>
<dbReference type="Proteomes" id="UP000823388">
    <property type="component" value="Chromosome 3N"/>
</dbReference>
<feature type="compositionally biased region" description="Low complexity" evidence="1">
    <location>
        <begin position="124"/>
        <end position="136"/>
    </location>
</feature>
<accession>A0A8T0UKF2</accession>
<feature type="compositionally biased region" description="Basic residues" evidence="1">
    <location>
        <begin position="113"/>
        <end position="123"/>
    </location>
</feature>
<feature type="compositionally biased region" description="Basic and acidic residues" evidence="1">
    <location>
        <begin position="176"/>
        <end position="192"/>
    </location>
</feature>
<feature type="region of interest" description="Disordered" evidence="1">
    <location>
        <begin position="35"/>
        <end position="317"/>
    </location>
</feature>
<feature type="compositionally biased region" description="Basic residues" evidence="1">
    <location>
        <begin position="137"/>
        <end position="146"/>
    </location>
</feature>
<keyword evidence="3" id="KW-1185">Reference proteome</keyword>
<feature type="compositionally biased region" description="Basic and acidic residues" evidence="1">
    <location>
        <begin position="302"/>
        <end position="311"/>
    </location>
</feature>
<sequence length="317" mass="34266">MDEKSTLPVWVRQSQARRIIDSSSFARPNASELLVSRSDERASSSSRRRLGIRGGGSRLPRSHGYRSRDPSVALHGWSPQQGGRGGRRRTRGGKQRLRVGARRQGRKLPAGYRLRRRTGRRGRTALGKGEGAARLRAGGRRGRTSRSRPGAPDLPVRCAEGSAASLAAGSYVGDDDQPHAQKEASHRGRWQDSGEAECASLRANISDDATYRHQHEEEKVEGAGRHAQGSEEPPEAAVTPSAARTRGTAGLGRVPVRPEVGDDPDMRAPPIGGLREGAASGWAGTRRWVGGEGVLGRGRKKEKGEGKERRWAGLKAR</sequence>
<name>A0A8T0UKF2_PANVG</name>
<feature type="compositionally biased region" description="Basic residues" evidence="1">
    <location>
        <begin position="85"/>
        <end position="106"/>
    </location>
</feature>
<evidence type="ECO:0000313" key="2">
    <source>
        <dbReference type="EMBL" id="KAG2621566.1"/>
    </source>
</evidence>
<protein>
    <submittedName>
        <fullName evidence="2">Uncharacterized protein</fullName>
    </submittedName>
</protein>
<dbReference type="AlphaFoldDB" id="A0A8T0UKF2"/>
<comment type="caution">
    <text evidence="2">The sequence shown here is derived from an EMBL/GenBank/DDBJ whole genome shotgun (WGS) entry which is preliminary data.</text>
</comment>
<feature type="compositionally biased region" description="Low complexity" evidence="1">
    <location>
        <begin position="159"/>
        <end position="172"/>
    </location>
</feature>
<organism evidence="2 3">
    <name type="scientific">Panicum virgatum</name>
    <name type="common">Blackwell switchgrass</name>
    <dbReference type="NCBI Taxonomy" id="38727"/>
    <lineage>
        <taxon>Eukaryota</taxon>
        <taxon>Viridiplantae</taxon>
        <taxon>Streptophyta</taxon>
        <taxon>Embryophyta</taxon>
        <taxon>Tracheophyta</taxon>
        <taxon>Spermatophyta</taxon>
        <taxon>Magnoliopsida</taxon>
        <taxon>Liliopsida</taxon>
        <taxon>Poales</taxon>
        <taxon>Poaceae</taxon>
        <taxon>PACMAD clade</taxon>
        <taxon>Panicoideae</taxon>
        <taxon>Panicodae</taxon>
        <taxon>Paniceae</taxon>
        <taxon>Panicinae</taxon>
        <taxon>Panicum</taxon>
        <taxon>Panicum sect. Hiantes</taxon>
    </lineage>
</organism>
<feature type="compositionally biased region" description="Basic and acidic residues" evidence="1">
    <location>
        <begin position="209"/>
        <end position="224"/>
    </location>
</feature>
<evidence type="ECO:0000313" key="3">
    <source>
        <dbReference type="Proteomes" id="UP000823388"/>
    </source>
</evidence>
<proteinExistence type="predicted"/>
<dbReference type="EMBL" id="CM029042">
    <property type="protein sequence ID" value="KAG2621566.1"/>
    <property type="molecule type" value="Genomic_DNA"/>
</dbReference>
<evidence type="ECO:0000256" key="1">
    <source>
        <dbReference type="SAM" id="MobiDB-lite"/>
    </source>
</evidence>